<dbReference type="GO" id="GO:0016020">
    <property type="term" value="C:membrane"/>
    <property type="evidence" value="ECO:0007669"/>
    <property type="project" value="GOC"/>
</dbReference>
<dbReference type="PANTHER" id="PTHR28026:SF9">
    <property type="entry name" value="2-HYDROXY-PALMITIC ACID DIOXYGENASE MPO1"/>
    <property type="match status" value="1"/>
</dbReference>
<name>A0A498D0H9_9GAMM</name>
<reference evidence="2 3" key="1">
    <citation type="submission" date="2018-09" db="EMBL/GenBank/DDBJ databases">
        <title>The draft genome of Acinetobacter sp. strains.</title>
        <authorList>
            <person name="Qin J."/>
            <person name="Feng Y."/>
            <person name="Zong Z."/>
        </authorList>
    </citation>
    <scope>NUCLEOTIDE SEQUENCE [LARGE SCALE GENOMIC DNA]</scope>
    <source>
        <strain evidence="2 3">WCHAc060003</strain>
    </source>
</reference>
<evidence type="ECO:0000313" key="3">
    <source>
        <dbReference type="Proteomes" id="UP000267166"/>
    </source>
</evidence>
<dbReference type="GO" id="GO:0046521">
    <property type="term" value="P:sphingoid catabolic process"/>
    <property type="evidence" value="ECO:0007669"/>
    <property type="project" value="TreeGrafter"/>
</dbReference>
<feature type="transmembrane region" description="Helical" evidence="1">
    <location>
        <begin position="63"/>
        <end position="82"/>
    </location>
</feature>
<keyword evidence="1" id="KW-0472">Membrane</keyword>
<dbReference type="Proteomes" id="UP000267166">
    <property type="component" value="Unassembled WGS sequence"/>
</dbReference>
<proteinExistence type="predicted"/>
<organism evidence="2 3">
    <name type="scientific">Acinetobacter cumulans</name>
    <dbReference type="NCBI Taxonomy" id="2136182"/>
    <lineage>
        <taxon>Bacteria</taxon>
        <taxon>Pseudomonadati</taxon>
        <taxon>Pseudomonadota</taxon>
        <taxon>Gammaproteobacteria</taxon>
        <taxon>Moraxellales</taxon>
        <taxon>Moraxellaceae</taxon>
        <taxon>Acinetobacter</taxon>
    </lineage>
</organism>
<dbReference type="EMBL" id="RCHD01000001">
    <property type="protein sequence ID" value="RLL39081.1"/>
    <property type="molecule type" value="Genomic_DNA"/>
</dbReference>
<dbReference type="Pfam" id="PF06127">
    <property type="entry name" value="Mpo1-like"/>
    <property type="match status" value="1"/>
</dbReference>
<dbReference type="InterPro" id="IPR009305">
    <property type="entry name" value="Mpo1-like"/>
</dbReference>
<comment type="caution">
    <text evidence="2">The sequence shown here is derived from an EMBL/GenBank/DDBJ whole genome shotgun (WGS) entry which is preliminary data.</text>
</comment>
<dbReference type="RefSeq" id="WP_121593861.1">
    <property type="nucleotide sequence ID" value="NZ_RCHD01000001.1"/>
</dbReference>
<evidence type="ECO:0000313" key="2">
    <source>
        <dbReference type="EMBL" id="RLL39081.1"/>
    </source>
</evidence>
<keyword evidence="1" id="KW-1133">Transmembrane helix</keyword>
<feature type="transmembrane region" description="Helical" evidence="1">
    <location>
        <begin position="88"/>
        <end position="104"/>
    </location>
</feature>
<evidence type="ECO:0000256" key="1">
    <source>
        <dbReference type="SAM" id="Phobius"/>
    </source>
</evidence>
<protein>
    <submittedName>
        <fullName evidence="2">DUF962 domain-containing protein</fullName>
    </submittedName>
</protein>
<dbReference type="PANTHER" id="PTHR28026">
    <property type="entry name" value="DUF962 DOMAIN PROTEIN (AFU_ORTHOLOGUE AFUA_8G05310)"/>
    <property type="match status" value="1"/>
</dbReference>
<keyword evidence="1" id="KW-0812">Transmembrane</keyword>
<feature type="transmembrane region" description="Helical" evidence="1">
    <location>
        <begin position="31"/>
        <end position="56"/>
    </location>
</feature>
<accession>A0A498D0H9</accession>
<gene>
    <name evidence="2" type="ORF">D9K80_00020</name>
</gene>
<dbReference type="AlphaFoldDB" id="A0A498D0H9"/>
<sequence length="151" mass="17270">MKTIQEWFDEYSESHQDPTNKLMHWVCVPTIYFSIIGILANFSVLLAALVFILALIFYARLDVVLAIAMAALTLVMACLIFLLPKGFGLYISLFVLAWIGQFYGHKVEGKKPSFFKDLQFILIGPIWCLDAYLGKVSAKWEIRHKTQMMSI</sequence>